<evidence type="ECO:0000313" key="4">
    <source>
        <dbReference type="Proteomes" id="UP000324585"/>
    </source>
</evidence>
<dbReference type="PANTHER" id="PTHR21415">
    <property type="entry name" value="U7 SNRNA-ASSOCIATED SM-LIKE PROTEIN LSM11"/>
    <property type="match status" value="1"/>
</dbReference>
<dbReference type="PANTHER" id="PTHR21415:SF1">
    <property type="entry name" value="U7 SNRNA-ASSOCIATED SM-LIKE PROTEIN LSM11"/>
    <property type="match status" value="1"/>
</dbReference>
<evidence type="ECO:0000259" key="2">
    <source>
        <dbReference type="SMART" id="SM00651"/>
    </source>
</evidence>
<dbReference type="GO" id="GO:0071209">
    <property type="term" value="F:U7 snRNA binding"/>
    <property type="evidence" value="ECO:0007669"/>
    <property type="project" value="InterPro"/>
</dbReference>
<dbReference type="Gene3D" id="2.30.30.100">
    <property type="match status" value="1"/>
</dbReference>
<accession>A0A5J4YU44</accession>
<dbReference type="AlphaFoldDB" id="A0A5J4YU44"/>
<dbReference type="OrthoDB" id="437526at2759"/>
<keyword evidence="4" id="KW-1185">Reference proteome</keyword>
<feature type="region of interest" description="Disordered" evidence="1">
    <location>
        <begin position="70"/>
        <end position="99"/>
    </location>
</feature>
<dbReference type="InterPro" id="IPR001163">
    <property type="entry name" value="Sm_dom_euk/arc"/>
</dbReference>
<evidence type="ECO:0000256" key="1">
    <source>
        <dbReference type="SAM" id="MobiDB-lite"/>
    </source>
</evidence>
<dbReference type="GO" id="GO:0006398">
    <property type="term" value="P:mRNA 3'-end processing by stem-loop binding and cleavage"/>
    <property type="evidence" value="ECO:0007669"/>
    <property type="project" value="TreeGrafter"/>
</dbReference>
<dbReference type="SMART" id="SM00651">
    <property type="entry name" value="Sm"/>
    <property type="match status" value="1"/>
</dbReference>
<feature type="compositionally biased region" description="Low complexity" evidence="1">
    <location>
        <begin position="74"/>
        <end position="93"/>
    </location>
</feature>
<organism evidence="3 4">
    <name type="scientific">Porphyridium purpureum</name>
    <name type="common">Red alga</name>
    <name type="synonym">Porphyridium cruentum</name>
    <dbReference type="NCBI Taxonomy" id="35688"/>
    <lineage>
        <taxon>Eukaryota</taxon>
        <taxon>Rhodophyta</taxon>
        <taxon>Bangiophyceae</taxon>
        <taxon>Porphyridiales</taxon>
        <taxon>Porphyridiaceae</taxon>
        <taxon>Porphyridium</taxon>
    </lineage>
</organism>
<dbReference type="GO" id="GO:0005683">
    <property type="term" value="C:U7 snRNP"/>
    <property type="evidence" value="ECO:0007669"/>
    <property type="project" value="TreeGrafter"/>
</dbReference>
<dbReference type="SUPFAM" id="SSF50182">
    <property type="entry name" value="Sm-like ribonucleoproteins"/>
    <property type="match status" value="1"/>
</dbReference>
<comment type="caution">
    <text evidence="3">The sequence shown here is derived from an EMBL/GenBank/DDBJ whole genome shotgun (WGS) entry which is preliminary data.</text>
</comment>
<dbReference type="InterPro" id="IPR010920">
    <property type="entry name" value="LSM_dom_sf"/>
</dbReference>
<dbReference type="Pfam" id="PF01423">
    <property type="entry name" value="LSM"/>
    <property type="match status" value="1"/>
</dbReference>
<proteinExistence type="predicted"/>
<dbReference type="EMBL" id="VRMN01000004">
    <property type="protein sequence ID" value="KAA8494708.1"/>
    <property type="molecule type" value="Genomic_DNA"/>
</dbReference>
<protein>
    <submittedName>
        <fullName evidence="3">Small nuclear ribonucleoprotein Sm D-like protein</fullName>
    </submittedName>
</protein>
<gene>
    <name evidence="3" type="ORF">FVE85_2949</name>
</gene>
<name>A0A5J4YU44_PORPP</name>
<evidence type="ECO:0000313" key="3">
    <source>
        <dbReference type="EMBL" id="KAA8494708.1"/>
    </source>
</evidence>
<sequence>MDDDDETHAFDESYLDFESEMFNAELALRVGRVAQRVAQGRAFQNSVALDNVAMCASVQQKPYRLLVRAPKPPSATAEEPSAASASGYAATTPETHRHDAAKRSTIEHLGAKVTAKFPPHQLLSVSVETQEPVEVLVRHTHALRGYIHGRLVAFDKHFNLVIQQAVETSMNRQQSRLLGHVLLRGEHVVRIARHAQTILPSMLNS</sequence>
<dbReference type="Proteomes" id="UP000324585">
    <property type="component" value="Unassembled WGS sequence"/>
</dbReference>
<reference evidence="4" key="1">
    <citation type="journal article" date="2019" name="Nat. Commun.">
        <title>Expansion of phycobilisome linker gene families in mesophilic red algae.</title>
        <authorList>
            <person name="Lee J."/>
            <person name="Kim D."/>
            <person name="Bhattacharya D."/>
            <person name="Yoon H.S."/>
        </authorList>
    </citation>
    <scope>NUCLEOTIDE SEQUENCE [LARGE SCALE GENOMIC DNA]</scope>
    <source>
        <strain evidence="4">CCMP 1328</strain>
    </source>
</reference>
<feature type="domain" description="Sm" evidence="2">
    <location>
        <begin position="125"/>
        <end position="193"/>
    </location>
</feature>
<keyword evidence="3" id="KW-0687">Ribonucleoprotein</keyword>
<dbReference type="InterPro" id="IPR039267">
    <property type="entry name" value="Lsm11"/>
</dbReference>